<dbReference type="SFLD" id="SFLDS00029">
    <property type="entry name" value="Radical_SAM"/>
    <property type="match status" value="1"/>
</dbReference>
<feature type="domain" description="Radical SAM core" evidence="3">
    <location>
        <begin position="44"/>
        <end position="286"/>
    </location>
</feature>
<dbReference type="InterPro" id="IPR010723">
    <property type="entry name" value="HemN_C"/>
</dbReference>
<evidence type="ECO:0000313" key="4">
    <source>
        <dbReference type="EMBL" id="UWZ39318.1"/>
    </source>
</evidence>
<evidence type="ECO:0000313" key="5">
    <source>
        <dbReference type="Proteomes" id="UP001058271"/>
    </source>
</evidence>
<name>A0ABY5ZF81_9ACTN</name>
<reference evidence="4" key="1">
    <citation type="submission" date="2021-04" db="EMBL/GenBank/DDBJ databases">
        <title>Biosynthetic gene clusters of Dactylosporangioum roseum.</title>
        <authorList>
            <person name="Hartkoorn R.C."/>
            <person name="Beaudoing E."/>
            <person name="Hot D."/>
            <person name="Moureu S."/>
        </authorList>
    </citation>
    <scope>NUCLEOTIDE SEQUENCE</scope>
    <source>
        <strain evidence="4">NRRL B-16295</strain>
    </source>
</reference>
<dbReference type="InterPro" id="IPR006638">
    <property type="entry name" value="Elp3/MiaA/NifB-like_rSAM"/>
</dbReference>
<dbReference type="Gene3D" id="3.80.30.20">
    <property type="entry name" value="tm_1862 like domain"/>
    <property type="match status" value="1"/>
</dbReference>
<dbReference type="InterPro" id="IPR058240">
    <property type="entry name" value="rSAM_sf"/>
</dbReference>
<dbReference type="CDD" id="cd01335">
    <property type="entry name" value="Radical_SAM"/>
    <property type="match status" value="1"/>
</dbReference>
<dbReference type="RefSeq" id="WP_260728717.1">
    <property type="nucleotide sequence ID" value="NZ_BAAABS010000056.1"/>
</dbReference>
<dbReference type="Pfam" id="PF06969">
    <property type="entry name" value="HemN_C"/>
    <property type="match status" value="1"/>
</dbReference>
<dbReference type="Pfam" id="PF04055">
    <property type="entry name" value="Radical_SAM"/>
    <property type="match status" value="1"/>
</dbReference>
<dbReference type="SFLD" id="SFLDG01065">
    <property type="entry name" value="anaerobic_coproporphyrinogen-I"/>
    <property type="match status" value="1"/>
</dbReference>
<dbReference type="SUPFAM" id="SSF102114">
    <property type="entry name" value="Radical SAM enzymes"/>
    <property type="match status" value="1"/>
</dbReference>
<dbReference type="Proteomes" id="UP001058271">
    <property type="component" value="Chromosome"/>
</dbReference>
<dbReference type="InterPro" id="IPR034505">
    <property type="entry name" value="Coproporphyrinogen-III_oxidase"/>
</dbReference>
<proteinExistence type="predicted"/>
<dbReference type="InterPro" id="IPR007197">
    <property type="entry name" value="rSAM"/>
</dbReference>
<feature type="region of interest" description="Disordered" evidence="2">
    <location>
        <begin position="1"/>
        <end position="26"/>
    </location>
</feature>
<dbReference type="SMART" id="SM00729">
    <property type="entry name" value="Elp3"/>
    <property type="match status" value="1"/>
</dbReference>
<evidence type="ECO:0000259" key="3">
    <source>
        <dbReference type="PROSITE" id="PS51918"/>
    </source>
</evidence>
<evidence type="ECO:0000256" key="1">
    <source>
        <dbReference type="ARBA" id="ARBA00017228"/>
    </source>
</evidence>
<dbReference type="InterPro" id="IPR023404">
    <property type="entry name" value="rSAM_horseshoe"/>
</dbReference>
<dbReference type="PANTHER" id="PTHR13932">
    <property type="entry name" value="COPROPORPHYRINIGEN III OXIDASE"/>
    <property type="match status" value="1"/>
</dbReference>
<dbReference type="PROSITE" id="PS51918">
    <property type="entry name" value="RADICAL_SAM"/>
    <property type="match status" value="1"/>
</dbReference>
<protein>
    <recommendedName>
        <fullName evidence="1">Heme chaperone HemW</fullName>
    </recommendedName>
</protein>
<evidence type="ECO:0000256" key="2">
    <source>
        <dbReference type="SAM" id="MobiDB-lite"/>
    </source>
</evidence>
<gene>
    <name evidence="4" type="ORF">Drose_14390</name>
</gene>
<dbReference type="EMBL" id="CP073721">
    <property type="protein sequence ID" value="UWZ39318.1"/>
    <property type="molecule type" value="Genomic_DNA"/>
</dbReference>
<dbReference type="PANTHER" id="PTHR13932:SF5">
    <property type="entry name" value="RADICAL S-ADENOSYL METHIONINE DOMAIN-CONTAINING PROTEIN 1, MITOCHONDRIAL"/>
    <property type="match status" value="1"/>
</dbReference>
<keyword evidence="5" id="KW-1185">Reference proteome</keyword>
<organism evidence="4 5">
    <name type="scientific">Dactylosporangium roseum</name>
    <dbReference type="NCBI Taxonomy" id="47989"/>
    <lineage>
        <taxon>Bacteria</taxon>
        <taxon>Bacillati</taxon>
        <taxon>Actinomycetota</taxon>
        <taxon>Actinomycetes</taxon>
        <taxon>Micromonosporales</taxon>
        <taxon>Micromonosporaceae</taxon>
        <taxon>Dactylosporangium</taxon>
    </lineage>
</organism>
<accession>A0ABY5ZF81</accession>
<sequence length="461" mass="50573">MKIGYDRASASGHSRSDAVDQQTRPSTNIHAYPVQFEAVEPRAFFADPPGALYAHVPFCTKKCHFCNFAITTVHDGDLRSSYVRAMVSEIRRSPEALPVPRSTFGALNIGGGTPALLEGEQLAEIVEAMRSTLPVAPDAEVGVEFDPATVTPGKTRQLLDAGFTRFSVGVQSFEDQVLASANRDHDAAQAQAALDILVGETRGRRVFVNVDLIYPLPGLTGEQWLAGVQRACDMGIDGITLYGLEIWPKTVFHRWSSRSELDLPDRRDELKFHLEALQILWSAGYRPGAASAWIAPSADRYCSYLDVVWSGDPVLGFGVSSRSTVDRRSWNNMRSIPKYVEAIDAGLSPIETGCVRNAAQSMRQHIIRGFKRGYVDPAAFARDFGVTVTEAFPQQLARILDAGLVVEEGGRLELTDLGRVMVANIVHVFVEADDHDARGRHQIGVSFEPYPAAGRIFEEEA</sequence>